<comment type="subcellular location">
    <subcellularLocation>
        <location evidence="1">Membrane</location>
        <topology evidence="1">Multi-pass membrane protein</topology>
    </subcellularLocation>
</comment>
<dbReference type="InterPro" id="IPR023352">
    <property type="entry name" value="MAPEG-like_dom_sf"/>
</dbReference>
<keyword evidence="4 5" id="KW-0472">Membrane</keyword>
<feature type="transmembrane region" description="Helical" evidence="5">
    <location>
        <begin position="80"/>
        <end position="104"/>
    </location>
</feature>
<gene>
    <name evidence="6" type="ORF">N7G274_001224</name>
</gene>
<evidence type="ECO:0000256" key="5">
    <source>
        <dbReference type="SAM" id="Phobius"/>
    </source>
</evidence>
<evidence type="ECO:0008006" key="8">
    <source>
        <dbReference type="Google" id="ProtNLM"/>
    </source>
</evidence>
<evidence type="ECO:0000313" key="7">
    <source>
        <dbReference type="Proteomes" id="UP001590950"/>
    </source>
</evidence>
<reference evidence="6 7" key="1">
    <citation type="submission" date="2024-09" db="EMBL/GenBank/DDBJ databases">
        <title>Rethinking Asexuality: The Enigmatic Case of Functional Sexual Genes in Lepraria (Stereocaulaceae).</title>
        <authorList>
            <person name="Doellman M."/>
            <person name="Sun Y."/>
            <person name="Barcenas-Pena A."/>
            <person name="Lumbsch H.T."/>
            <person name="Grewe F."/>
        </authorList>
    </citation>
    <scope>NUCLEOTIDE SEQUENCE [LARGE SCALE GENOMIC DNA]</scope>
    <source>
        <strain evidence="6 7">Mercado 3170</strain>
    </source>
</reference>
<accession>A0ABR4APL7</accession>
<dbReference type="EMBL" id="JBEFKJ010000003">
    <property type="protein sequence ID" value="KAL2047205.1"/>
    <property type="molecule type" value="Genomic_DNA"/>
</dbReference>
<dbReference type="SUPFAM" id="SSF161084">
    <property type="entry name" value="MAPEG domain-like"/>
    <property type="match status" value="1"/>
</dbReference>
<proteinExistence type="predicted"/>
<protein>
    <recommendedName>
        <fullName evidence="8">Microsomal glutathione S-transferase 3</fullName>
    </recommendedName>
</protein>
<dbReference type="Proteomes" id="UP001590950">
    <property type="component" value="Unassembled WGS sequence"/>
</dbReference>
<feature type="transmembrane region" description="Helical" evidence="5">
    <location>
        <begin position="12"/>
        <end position="31"/>
    </location>
</feature>
<dbReference type="InterPro" id="IPR050997">
    <property type="entry name" value="MAPEG"/>
</dbReference>
<keyword evidence="3 5" id="KW-1133">Transmembrane helix</keyword>
<evidence type="ECO:0000313" key="6">
    <source>
        <dbReference type="EMBL" id="KAL2047205.1"/>
    </source>
</evidence>
<dbReference type="PANTHER" id="PTHR10250:SF26">
    <property type="entry name" value="GLUTATHIONE S-TRANSFERASE 3, MITOCHONDRIAL"/>
    <property type="match status" value="1"/>
</dbReference>
<keyword evidence="7" id="KW-1185">Reference proteome</keyword>
<name>A0ABR4APL7_9LECA</name>
<evidence type="ECO:0000256" key="3">
    <source>
        <dbReference type="ARBA" id="ARBA00022989"/>
    </source>
</evidence>
<dbReference type="Pfam" id="PF01124">
    <property type="entry name" value="MAPEG"/>
    <property type="match status" value="1"/>
</dbReference>
<keyword evidence="2 5" id="KW-0812">Transmembrane</keyword>
<comment type="caution">
    <text evidence="6">The sequence shown here is derived from an EMBL/GenBank/DDBJ whole genome shotgun (WGS) entry which is preliminary data.</text>
</comment>
<evidence type="ECO:0000256" key="4">
    <source>
        <dbReference type="ARBA" id="ARBA00023136"/>
    </source>
</evidence>
<feature type="transmembrane region" description="Helical" evidence="5">
    <location>
        <begin position="125"/>
        <end position="149"/>
    </location>
</feature>
<evidence type="ECO:0000256" key="2">
    <source>
        <dbReference type="ARBA" id="ARBA00022692"/>
    </source>
</evidence>
<dbReference type="InterPro" id="IPR001129">
    <property type="entry name" value="Membr-assoc_MAPEG"/>
</dbReference>
<organism evidence="6 7">
    <name type="scientific">Stereocaulon virgatum</name>
    <dbReference type="NCBI Taxonomy" id="373712"/>
    <lineage>
        <taxon>Eukaryota</taxon>
        <taxon>Fungi</taxon>
        <taxon>Dikarya</taxon>
        <taxon>Ascomycota</taxon>
        <taxon>Pezizomycotina</taxon>
        <taxon>Lecanoromycetes</taxon>
        <taxon>OSLEUM clade</taxon>
        <taxon>Lecanoromycetidae</taxon>
        <taxon>Lecanorales</taxon>
        <taxon>Lecanorineae</taxon>
        <taxon>Stereocaulaceae</taxon>
        <taxon>Stereocaulon</taxon>
    </lineage>
</organism>
<sequence>MSSLTVTIPREYGYVLLAATLSTLVGTYQSINVGTHRRAAKVPYPNAYASAAEAKESKDKYLFNCAQRAHGNFLEHQPQFLVGLLVGGVRYPVISASLGVAWCVSRVLYTWGYCRADKTDGSGRLVGAVGNLFELGLLVLSGMTGWGLMMG</sequence>
<dbReference type="PANTHER" id="PTHR10250">
    <property type="entry name" value="MICROSOMAL GLUTATHIONE S-TRANSFERASE"/>
    <property type="match status" value="1"/>
</dbReference>
<dbReference type="Gene3D" id="1.20.120.550">
    <property type="entry name" value="Membrane associated eicosanoid/glutathione metabolism-like domain"/>
    <property type="match status" value="1"/>
</dbReference>
<evidence type="ECO:0000256" key="1">
    <source>
        <dbReference type="ARBA" id="ARBA00004141"/>
    </source>
</evidence>